<evidence type="ECO:0000313" key="2">
    <source>
        <dbReference type="EMBL" id="RDW75009.1"/>
    </source>
</evidence>
<dbReference type="Proteomes" id="UP000256645">
    <property type="component" value="Unassembled WGS sequence"/>
</dbReference>
<organism evidence="2 3">
    <name type="scientific">Coleophoma cylindrospora</name>
    <dbReference type="NCBI Taxonomy" id="1849047"/>
    <lineage>
        <taxon>Eukaryota</taxon>
        <taxon>Fungi</taxon>
        <taxon>Dikarya</taxon>
        <taxon>Ascomycota</taxon>
        <taxon>Pezizomycotina</taxon>
        <taxon>Leotiomycetes</taxon>
        <taxon>Helotiales</taxon>
        <taxon>Dermateaceae</taxon>
        <taxon>Coleophoma</taxon>
    </lineage>
</organism>
<dbReference type="AlphaFoldDB" id="A0A3D8RLU8"/>
<protein>
    <submittedName>
        <fullName evidence="2">Uncharacterized protein</fullName>
    </submittedName>
</protein>
<feature type="compositionally biased region" description="Basic and acidic residues" evidence="1">
    <location>
        <begin position="58"/>
        <end position="67"/>
    </location>
</feature>
<accession>A0A3D8RLU8</accession>
<feature type="compositionally biased region" description="Polar residues" evidence="1">
    <location>
        <begin position="79"/>
        <end position="88"/>
    </location>
</feature>
<proteinExistence type="predicted"/>
<sequence>MSYPTPPLSSGGRQSPKVSSLPPYASQITTYRAPNTVIPESTNSIPRPGPYFPPYEVETPRHTHQYDEYYTDSYAPRPKSQSFPQNGQPSSSRSRGRRSPSPILYKIPSPYNASRPRPRPGFVKRVASRFREWVGDLVRYARRHPFKAGLLSLLPIVAVGGLVKGLVKAGEGLIAWIEDSKRRRVEMEGKEDEKPDGSSIFGQFSKFAGSKSGPLDGVLKVIQLLINHWCKLTPSPLPRTASILMELYFLEPWKL</sequence>
<gene>
    <name evidence="2" type="ORF">BP6252_06151</name>
</gene>
<feature type="compositionally biased region" description="Polar residues" evidence="1">
    <location>
        <begin position="26"/>
        <end position="45"/>
    </location>
</feature>
<feature type="region of interest" description="Disordered" evidence="1">
    <location>
        <begin position="1"/>
        <end position="118"/>
    </location>
</feature>
<comment type="caution">
    <text evidence="2">The sequence shown here is derived from an EMBL/GenBank/DDBJ whole genome shotgun (WGS) entry which is preliminary data.</text>
</comment>
<name>A0A3D8RLU8_9HELO</name>
<evidence type="ECO:0000313" key="3">
    <source>
        <dbReference type="Proteomes" id="UP000256645"/>
    </source>
</evidence>
<dbReference type="OrthoDB" id="3543556at2759"/>
<reference evidence="2 3" key="1">
    <citation type="journal article" date="2018" name="IMA Fungus">
        <title>IMA Genome-F 9: Draft genome sequence of Annulohypoxylon stygium, Aspergillus mulundensis, Berkeleyomyces basicola (syn. Thielaviopsis basicola), Ceratocystis smalleyi, two Cercospora beticola strains, Coleophoma cylindrospora, Fusarium fracticaudum, Phialophora cf. hyalina, and Morchella septimelata.</title>
        <authorList>
            <person name="Wingfield B.D."/>
            <person name="Bills G.F."/>
            <person name="Dong Y."/>
            <person name="Huang W."/>
            <person name="Nel W.J."/>
            <person name="Swalarsk-Parry B.S."/>
            <person name="Vaghefi N."/>
            <person name="Wilken P.M."/>
            <person name="An Z."/>
            <person name="de Beer Z.W."/>
            <person name="De Vos L."/>
            <person name="Chen L."/>
            <person name="Duong T.A."/>
            <person name="Gao Y."/>
            <person name="Hammerbacher A."/>
            <person name="Kikkert J.R."/>
            <person name="Li Y."/>
            <person name="Li H."/>
            <person name="Li K."/>
            <person name="Li Q."/>
            <person name="Liu X."/>
            <person name="Ma X."/>
            <person name="Naidoo K."/>
            <person name="Pethybridge S.J."/>
            <person name="Sun J."/>
            <person name="Steenkamp E.T."/>
            <person name="van der Nest M.A."/>
            <person name="van Wyk S."/>
            <person name="Wingfield M.J."/>
            <person name="Xiong C."/>
            <person name="Yue Q."/>
            <person name="Zhang X."/>
        </authorList>
    </citation>
    <scope>NUCLEOTIDE SEQUENCE [LARGE SCALE GENOMIC DNA]</scope>
    <source>
        <strain evidence="2 3">BP6252</strain>
    </source>
</reference>
<evidence type="ECO:0000256" key="1">
    <source>
        <dbReference type="SAM" id="MobiDB-lite"/>
    </source>
</evidence>
<keyword evidence="3" id="KW-1185">Reference proteome</keyword>
<dbReference type="EMBL" id="PDLM01000006">
    <property type="protein sequence ID" value="RDW75009.1"/>
    <property type="molecule type" value="Genomic_DNA"/>
</dbReference>